<keyword evidence="2" id="KW-1133">Transmembrane helix</keyword>
<feature type="transmembrane region" description="Helical" evidence="2">
    <location>
        <begin position="20"/>
        <end position="42"/>
    </location>
</feature>
<protein>
    <recommendedName>
        <fullName evidence="5">MATE efflux family protein</fullName>
    </recommendedName>
</protein>
<evidence type="ECO:0000313" key="4">
    <source>
        <dbReference type="Proteomes" id="UP000593577"/>
    </source>
</evidence>
<comment type="similarity">
    <text evidence="1">Belongs to the multi antimicrobial extrusion (MATE) (TC 2.A.66.1) family.</text>
</comment>
<organism evidence="3 4">
    <name type="scientific">Gossypium aridum</name>
    <name type="common">American cotton</name>
    <name type="synonym">Erioxylum aridum</name>
    <dbReference type="NCBI Taxonomy" id="34290"/>
    <lineage>
        <taxon>Eukaryota</taxon>
        <taxon>Viridiplantae</taxon>
        <taxon>Streptophyta</taxon>
        <taxon>Embryophyta</taxon>
        <taxon>Tracheophyta</taxon>
        <taxon>Spermatophyta</taxon>
        <taxon>Magnoliopsida</taxon>
        <taxon>eudicotyledons</taxon>
        <taxon>Gunneridae</taxon>
        <taxon>Pentapetalae</taxon>
        <taxon>rosids</taxon>
        <taxon>malvids</taxon>
        <taxon>Malvales</taxon>
        <taxon>Malvaceae</taxon>
        <taxon>Malvoideae</taxon>
        <taxon>Gossypium</taxon>
    </lineage>
</organism>
<dbReference type="GO" id="GO:0042910">
    <property type="term" value="F:xenobiotic transmembrane transporter activity"/>
    <property type="evidence" value="ECO:0007669"/>
    <property type="project" value="InterPro"/>
</dbReference>
<evidence type="ECO:0000313" key="3">
    <source>
        <dbReference type="EMBL" id="MBA0684770.1"/>
    </source>
</evidence>
<comment type="caution">
    <text evidence="3">The sequence shown here is derived from an EMBL/GenBank/DDBJ whole genome shotgun (WGS) entry which is preliminary data.</text>
</comment>
<evidence type="ECO:0008006" key="5">
    <source>
        <dbReference type="Google" id="ProtNLM"/>
    </source>
</evidence>
<dbReference type="GO" id="GO:0016020">
    <property type="term" value="C:membrane"/>
    <property type="evidence" value="ECO:0007669"/>
    <property type="project" value="InterPro"/>
</dbReference>
<dbReference type="InterPro" id="IPR002528">
    <property type="entry name" value="MATE_fam"/>
</dbReference>
<accession>A0A7J8XCF0</accession>
<feature type="transmembrane region" description="Helical" evidence="2">
    <location>
        <begin position="58"/>
        <end position="76"/>
    </location>
</feature>
<dbReference type="EMBL" id="JABFAA010000006">
    <property type="protein sequence ID" value="MBA0684770.1"/>
    <property type="molecule type" value="Genomic_DNA"/>
</dbReference>
<keyword evidence="4" id="KW-1185">Reference proteome</keyword>
<sequence>MEIVCGQAYGAKEYQKFGSYTFCAIMCLIPICLPVCLLWVFMDKLLVLTGQDPEIAKVAWRCGLWLIPALFPYSILQSR</sequence>
<proteinExistence type="inferred from homology"/>
<dbReference type="PANTHER" id="PTHR11206">
    <property type="entry name" value="MULTIDRUG RESISTANCE PROTEIN"/>
    <property type="match status" value="1"/>
</dbReference>
<evidence type="ECO:0000256" key="1">
    <source>
        <dbReference type="ARBA" id="ARBA00010199"/>
    </source>
</evidence>
<keyword evidence="2" id="KW-0812">Transmembrane</keyword>
<feature type="non-terminal residue" evidence="3">
    <location>
        <position position="79"/>
    </location>
</feature>
<keyword evidence="2" id="KW-0472">Membrane</keyword>
<evidence type="ECO:0000256" key="2">
    <source>
        <dbReference type="SAM" id="Phobius"/>
    </source>
</evidence>
<dbReference type="AlphaFoldDB" id="A0A7J8XCF0"/>
<dbReference type="Pfam" id="PF01554">
    <property type="entry name" value="MatE"/>
    <property type="match status" value="1"/>
</dbReference>
<gene>
    <name evidence="3" type="ORF">Goari_026333</name>
</gene>
<dbReference type="Proteomes" id="UP000593577">
    <property type="component" value="Unassembled WGS sequence"/>
</dbReference>
<name>A0A7J8XCF0_GOSAI</name>
<dbReference type="GO" id="GO:0015297">
    <property type="term" value="F:antiporter activity"/>
    <property type="evidence" value="ECO:0007669"/>
    <property type="project" value="InterPro"/>
</dbReference>
<reference evidence="3 4" key="1">
    <citation type="journal article" date="2019" name="Genome Biol. Evol.">
        <title>Insights into the evolution of the New World diploid cottons (Gossypium, subgenus Houzingenia) based on genome sequencing.</title>
        <authorList>
            <person name="Grover C.E."/>
            <person name="Arick M.A. 2nd"/>
            <person name="Thrash A."/>
            <person name="Conover J.L."/>
            <person name="Sanders W.S."/>
            <person name="Peterson D.G."/>
            <person name="Frelichowski J.E."/>
            <person name="Scheffler J.A."/>
            <person name="Scheffler B.E."/>
            <person name="Wendel J.F."/>
        </authorList>
    </citation>
    <scope>NUCLEOTIDE SEQUENCE [LARGE SCALE GENOMIC DNA]</scope>
    <source>
        <strain evidence="3">185</strain>
        <tissue evidence="3">Leaf</tissue>
    </source>
</reference>